<proteinExistence type="predicted"/>
<reference evidence="2" key="1">
    <citation type="submission" date="2020-06" db="EMBL/GenBank/DDBJ databases">
        <authorList>
            <person name="Li T."/>
            <person name="Hu X."/>
            <person name="Zhang T."/>
            <person name="Song X."/>
            <person name="Zhang H."/>
            <person name="Dai N."/>
            <person name="Sheng W."/>
            <person name="Hou X."/>
            <person name="Wei L."/>
        </authorList>
    </citation>
    <scope>NUCLEOTIDE SEQUENCE</scope>
    <source>
        <strain evidence="2">G02</strain>
        <tissue evidence="2">Leaf</tissue>
    </source>
</reference>
<organism evidence="2">
    <name type="scientific">Sesamum radiatum</name>
    <name type="common">Black benniseed</name>
    <dbReference type="NCBI Taxonomy" id="300843"/>
    <lineage>
        <taxon>Eukaryota</taxon>
        <taxon>Viridiplantae</taxon>
        <taxon>Streptophyta</taxon>
        <taxon>Embryophyta</taxon>
        <taxon>Tracheophyta</taxon>
        <taxon>Spermatophyta</taxon>
        <taxon>Magnoliopsida</taxon>
        <taxon>eudicotyledons</taxon>
        <taxon>Gunneridae</taxon>
        <taxon>Pentapetalae</taxon>
        <taxon>asterids</taxon>
        <taxon>lamiids</taxon>
        <taxon>Lamiales</taxon>
        <taxon>Pedaliaceae</taxon>
        <taxon>Sesamum</taxon>
    </lineage>
</organism>
<sequence>MGWKIVSSLPEHMRTRATPRSAPHRPHHRLKLGLDQHRAPANQHCHHIHLEAGGRGHALDLRVPPELEALPRAAHRPRAQFHLEALLRAGGGVVSPSSRHCLEVVTSGGLESRPRA</sequence>
<accession>A0AAW2KTF0</accession>
<reference evidence="2" key="2">
    <citation type="journal article" date="2024" name="Plant">
        <title>Genomic evolution and insights into agronomic trait innovations of Sesamum species.</title>
        <authorList>
            <person name="Miao H."/>
            <person name="Wang L."/>
            <person name="Qu L."/>
            <person name="Liu H."/>
            <person name="Sun Y."/>
            <person name="Le M."/>
            <person name="Wang Q."/>
            <person name="Wei S."/>
            <person name="Zheng Y."/>
            <person name="Lin W."/>
            <person name="Duan Y."/>
            <person name="Cao H."/>
            <person name="Xiong S."/>
            <person name="Wang X."/>
            <person name="Wei L."/>
            <person name="Li C."/>
            <person name="Ma Q."/>
            <person name="Ju M."/>
            <person name="Zhao R."/>
            <person name="Li G."/>
            <person name="Mu C."/>
            <person name="Tian Q."/>
            <person name="Mei H."/>
            <person name="Zhang T."/>
            <person name="Gao T."/>
            <person name="Zhang H."/>
        </authorList>
    </citation>
    <scope>NUCLEOTIDE SEQUENCE</scope>
    <source>
        <strain evidence="2">G02</strain>
    </source>
</reference>
<dbReference type="AlphaFoldDB" id="A0AAW2KTF0"/>
<comment type="caution">
    <text evidence="2">The sequence shown here is derived from an EMBL/GenBank/DDBJ whole genome shotgun (WGS) entry which is preliminary data.</text>
</comment>
<dbReference type="EMBL" id="JACGWJ010000027">
    <property type="protein sequence ID" value="KAL0308996.1"/>
    <property type="molecule type" value="Genomic_DNA"/>
</dbReference>
<evidence type="ECO:0000256" key="1">
    <source>
        <dbReference type="SAM" id="MobiDB-lite"/>
    </source>
</evidence>
<gene>
    <name evidence="2" type="ORF">Sradi_5841900</name>
</gene>
<name>A0AAW2KTF0_SESRA</name>
<feature type="region of interest" description="Disordered" evidence="1">
    <location>
        <begin position="1"/>
        <end position="27"/>
    </location>
</feature>
<protein>
    <submittedName>
        <fullName evidence="2">Uncharacterized protein</fullName>
    </submittedName>
</protein>
<evidence type="ECO:0000313" key="2">
    <source>
        <dbReference type="EMBL" id="KAL0308996.1"/>
    </source>
</evidence>